<sequence>MKRQKLKSMKGRHLQLDNKAGGNRREQETTI</sequence>
<accession>T1KMH5</accession>
<dbReference type="AlphaFoldDB" id="T1KMH5"/>
<dbReference type="Proteomes" id="UP000015104">
    <property type="component" value="Unassembled WGS sequence"/>
</dbReference>
<evidence type="ECO:0000313" key="2">
    <source>
        <dbReference type="EnsemblMetazoa" id="tetur15g01640.1"/>
    </source>
</evidence>
<dbReference type="EnsemblMetazoa" id="tetur15g01640.1">
    <property type="protein sequence ID" value="tetur15g01640.1"/>
    <property type="gene ID" value="tetur15g01640"/>
</dbReference>
<dbReference type="HOGENOM" id="CLU_3399875_0_0_1"/>
<evidence type="ECO:0000256" key="1">
    <source>
        <dbReference type="SAM" id="MobiDB-lite"/>
    </source>
</evidence>
<reference evidence="3" key="1">
    <citation type="submission" date="2011-08" db="EMBL/GenBank/DDBJ databases">
        <authorList>
            <person name="Rombauts S."/>
        </authorList>
    </citation>
    <scope>NUCLEOTIDE SEQUENCE</scope>
    <source>
        <strain evidence="3">London</strain>
    </source>
</reference>
<organism evidence="2 3">
    <name type="scientific">Tetranychus urticae</name>
    <name type="common">Two-spotted spider mite</name>
    <dbReference type="NCBI Taxonomy" id="32264"/>
    <lineage>
        <taxon>Eukaryota</taxon>
        <taxon>Metazoa</taxon>
        <taxon>Ecdysozoa</taxon>
        <taxon>Arthropoda</taxon>
        <taxon>Chelicerata</taxon>
        <taxon>Arachnida</taxon>
        <taxon>Acari</taxon>
        <taxon>Acariformes</taxon>
        <taxon>Trombidiformes</taxon>
        <taxon>Prostigmata</taxon>
        <taxon>Eleutherengona</taxon>
        <taxon>Raphignathae</taxon>
        <taxon>Tetranychoidea</taxon>
        <taxon>Tetranychidae</taxon>
        <taxon>Tetranychus</taxon>
    </lineage>
</organism>
<keyword evidence="3" id="KW-1185">Reference proteome</keyword>
<dbReference type="EMBL" id="CAEY01000244">
    <property type="status" value="NOT_ANNOTATED_CDS"/>
    <property type="molecule type" value="Genomic_DNA"/>
</dbReference>
<reference evidence="2" key="2">
    <citation type="submission" date="2015-06" db="UniProtKB">
        <authorList>
            <consortium name="EnsemblMetazoa"/>
        </authorList>
    </citation>
    <scope>IDENTIFICATION</scope>
</reference>
<name>T1KMH5_TETUR</name>
<protein>
    <submittedName>
        <fullName evidence="2">Uncharacterized protein</fullName>
    </submittedName>
</protein>
<feature type="compositionally biased region" description="Basic residues" evidence="1">
    <location>
        <begin position="1"/>
        <end position="13"/>
    </location>
</feature>
<feature type="region of interest" description="Disordered" evidence="1">
    <location>
        <begin position="1"/>
        <end position="31"/>
    </location>
</feature>
<evidence type="ECO:0000313" key="3">
    <source>
        <dbReference type="Proteomes" id="UP000015104"/>
    </source>
</evidence>
<proteinExistence type="predicted"/>